<evidence type="ECO:0000256" key="1">
    <source>
        <dbReference type="SAM" id="SignalP"/>
    </source>
</evidence>
<feature type="chain" id="PRO_5042558450" evidence="1">
    <location>
        <begin position="18"/>
        <end position="141"/>
    </location>
</feature>
<name>A0AAJ5BGA2_9GAMM</name>
<dbReference type="InterPro" id="IPR039366">
    <property type="entry name" value="Pilotin"/>
</dbReference>
<dbReference type="InterPro" id="IPR053196">
    <property type="entry name" value="Lipoprotein_YbaY-like"/>
</dbReference>
<dbReference type="PANTHER" id="PTHR38013">
    <property type="entry name" value="GLYCOPROTEIN/POLYSACCHARIDE METABOLISM"/>
    <property type="match status" value="1"/>
</dbReference>
<dbReference type="PROSITE" id="PS51257">
    <property type="entry name" value="PROKAR_LIPOPROTEIN"/>
    <property type="match status" value="1"/>
</dbReference>
<comment type="caution">
    <text evidence="2">The sequence shown here is derived from an EMBL/GenBank/DDBJ whole genome shotgun (WGS) entry which is preliminary data.</text>
</comment>
<reference evidence="2 3" key="1">
    <citation type="submission" date="2016-10" db="EMBL/GenBank/DDBJ databases">
        <authorList>
            <person name="Varghese N."/>
            <person name="Submissions S."/>
        </authorList>
    </citation>
    <scope>NUCLEOTIDE SEQUENCE [LARGE SCALE GENOMIC DNA]</scope>
    <source>
        <strain evidence="2 3">DSM 5563</strain>
    </source>
</reference>
<proteinExistence type="predicted"/>
<dbReference type="AlphaFoldDB" id="A0AAJ5BGA2"/>
<gene>
    <name evidence="2" type="ORF">SAMN02745723_102111</name>
</gene>
<keyword evidence="1" id="KW-0732">Signal</keyword>
<dbReference type="PANTHER" id="PTHR38013:SF1">
    <property type="entry name" value="GLYCOPROTEIN_POLYSACCHARIDE METABOLISM"/>
    <property type="match status" value="1"/>
</dbReference>
<keyword evidence="2" id="KW-0449">Lipoprotein</keyword>
<accession>A0AAJ5BGA2</accession>
<dbReference type="EMBL" id="FOLW01000002">
    <property type="protein sequence ID" value="SFC33670.1"/>
    <property type="molecule type" value="Genomic_DNA"/>
</dbReference>
<feature type="signal peptide" evidence="1">
    <location>
        <begin position="1"/>
        <end position="17"/>
    </location>
</feature>
<dbReference type="Proteomes" id="UP000226420">
    <property type="component" value="Unassembled WGS sequence"/>
</dbReference>
<protein>
    <submittedName>
        <fullName evidence="2">Lipoprotein</fullName>
    </submittedName>
</protein>
<dbReference type="Pfam" id="PF09619">
    <property type="entry name" value="YscW"/>
    <property type="match status" value="1"/>
</dbReference>
<evidence type="ECO:0000313" key="2">
    <source>
        <dbReference type="EMBL" id="SFC33670.1"/>
    </source>
</evidence>
<sequence length="141" mass="15186">MKFLTLLSNAAMVVALAGCSNDQHNNVLAENALTVTGSVIYRDRMALPDNAQITVLLADVSLADAPAKVISTVTFPSKGKQVPFMFTLPYNVEQVNAAQRIALSASISIDDKLLYTTTTMNEVLTNAQPAQMDLVLERVSN</sequence>
<organism evidence="2 3">
    <name type="scientific">Pragia fontium DSM 5563 = ATCC 49100</name>
    <dbReference type="NCBI Taxonomy" id="1122977"/>
    <lineage>
        <taxon>Bacteria</taxon>
        <taxon>Pseudomonadati</taxon>
        <taxon>Pseudomonadota</taxon>
        <taxon>Gammaproteobacteria</taxon>
        <taxon>Enterobacterales</taxon>
        <taxon>Budviciaceae</taxon>
        <taxon>Pragia</taxon>
    </lineage>
</organism>
<dbReference type="RefSeq" id="WP_074820755.1">
    <property type="nucleotide sequence ID" value="NZ_FOLW01000002.1"/>
</dbReference>
<evidence type="ECO:0000313" key="3">
    <source>
        <dbReference type="Proteomes" id="UP000226420"/>
    </source>
</evidence>